<dbReference type="EMBL" id="AOIN01000056">
    <property type="protein sequence ID" value="ELY99854.1"/>
    <property type="molecule type" value="Genomic_DNA"/>
</dbReference>
<name>M0AMT6_9EURY</name>
<dbReference type="STRING" id="1227492.C482_10232"/>
<evidence type="ECO:0000313" key="2">
    <source>
        <dbReference type="Proteomes" id="UP000011693"/>
    </source>
</evidence>
<sequence length="45" mass="5166">MQYPAQLLDTLGALGTLTERGEVTFDWRDGVRYYRTADQSDSPDR</sequence>
<proteinExistence type="predicted"/>
<keyword evidence="2" id="KW-1185">Reference proteome</keyword>
<dbReference type="PATRIC" id="fig|1227492.4.peg.2013"/>
<protein>
    <submittedName>
        <fullName evidence="1">Beta-lactamase</fullName>
    </submittedName>
</protein>
<comment type="caution">
    <text evidence="1">The sequence shown here is derived from an EMBL/GenBank/DDBJ whole genome shotgun (WGS) entry which is preliminary data.</text>
</comment>
<dbReference type="AlphaFoldDB" id="M0AMT6"/>
<evidence type="ECO:0000313" key="1">
    <source>
        <dbReference type="EMBL" id="ELY99854.1"/>
    </source>
</evidence>
<accession>M0AMT6</accession>
<gene>
    <name evidence="1" type="ORF">C482_10232</name>
</gene>
<organism evidence="1 2">
    <name type="scientific">Natrialba chahannaoensis JCM 10990</name>
    <dbReference type="NCBI Taxonomy" id="1227492"/>
    <lineage>
        <taxon>Archaea</taxon>
        <taxon>Methanobacteriati</taxon>
        <taxon>Methanobacteriota</taxon>
        <taxon>Stenosarchaea group</taxon>
        <taxon>Halobacteria</taxon>
        <taxon>Halobacteriales</taxon>
        <taxon>Natrialbaceae</taxon>
        <taxon>Natrialba</taxon>
    </lineage>
</organism>
<reference evidence="1 2" key="1">
    <citation type="journal article" date="2014" name="PLoS Genet.">
        <title>Phylogenetically driven sequencing of extremely halophilic archaea reveals strategies for static and dynamic osmo-response.</title>
        <authorList>
            <person name="Becker E.A."/>
            <person name="Seitzer P.M."/>
            <person name="Tritt A."/>
            <person name="Larsen D."/>
            <person name="Krusor M."/>
            <person name="Yao A.I."/>
            <person name="Wu D."/>
            <person name="Madern D."/>
            <person name="Eisen J.A."/>
            <person name="Darling A.E."/>
            <person name="Facciotti M.T."/>
        </authorList>
    </citation>
    <scope>NUCLEOTIDE SEQUENCE [LARGE SCALE GENOMIC DNA]</scope>
    <source>
        <strain evidence="1 2">JCM 10990</strain>
    </source>
</reference>
<dbReference type="Proteomes" id="UP000011693">
    <property type="component" value="Unassembled WGS sequence"/>
</dbReference>